<proteinExistence type="inferred from homology"/>
<keyword evidence="3" id="KW-0732">Signal</keyword>
<evidence type="ECO:0000256" key="2">
    <source>
        <dbReference type="ARBA" id="ARBA00022448"/>
    </source>
</evidence>
<organism evidence="4">
    <name type="scientific">marine metagenome</name>
    <dbReference type="NCBI Taxonomy" id="408172"/>
    <lineage>
        <taxon>unclassified sequences</taxon>
        <taxon>metagenomes</taxon>
        <taxon>ecological metagenomes</taxon>
    </lineage>
</organism>
<dbReference type="InterPro" id="IPR038404">
    <property type="entry name" value="TRAP_DctP_sf"/>
</dbReference>
<keyword evidence="2" id="KW-0813">Transport</keyword>
<protein>
    <recommendedName>
        <fullName evidence="5">C4-dicarboxylate ABC transporter substrate-binding protein</fullName>
    </recommendedName>
</protein>
<dbReference type="PANTHER" id="PTHR33376:SF7">
    <property type="entry name" value="C4-DICARBOXYLATE-BINDING PROTEIN DCTB"/>
    <property type="match status" value="1"/>
</dbReference>
<dbReference type="PANTHER" id="PTHR33376">
    <property type="match status" value="1"/>
</dbReference>
<sequence length="211" mass="23327">MKRLFSILFLVFLMVPGTSYAAKWTLKYGHVGPATSISDDHIPGLWLKTYLESRTGGDIAVEIYPAAQLGNFRELIEQVNQNTLELTHTTVGGMASFFPEFQVTDIPYMLANDAIAEQVAKGDWMWTVIGGEVLKRTGNVRMVAIGNTGRWRSFYTTKKLIKTAADMKGVKMRTINSPLQIEFIKAMGGNPTPVAWGEVYTSLKSGVIEGT</sequence>
<dbReference type="EMBL" id="UINC01082444">
    <property type="protein sequence ID" value="SVC27210.1"/>
    <property type="molecule type" value="Genomic_DNA"/>
</dbReference>
<dbReference type="GO" id="GO:0055085">
    <property type="term" value="P:transmembrane transport"/>
    <property type="evidence" value="ECO:0007669"/>
    <property type="project" value="InterPro"/>
</dbReference>
<dbReference type="AlphaFoldDB" id="A0A382KRV0"/>
<comment type="similarity">
    <text evidence="1">Belongs to the bacterial solute-binding protein 7 family.</text>
</comment>
<name>A0A382KRV0_9ZZZZ</name>
<dbReference type="Pfam" id="PF03480">
    <property type="entry name" value="DctP"/>
    <property type="match status" value="1"/>
</dbReference>
<accession>A0A382KRV0</accession>
<dbReference type="NCBIfam" id="NF037995">
    <property type="entry name" value="TRAP_S1"/>
    <property type="match status" value="1"/>
</dbReference>
<feature type="non-terminal residue" evidence="4">
    <location>
        <position position="211"/>
    </location>
</feature>
<evidence type="ECO:0000256" key="1">
    <source>
        <dbReference type="ARBA" id="ARBA00009023"/>
    </source>
</evidence>
<reference evidence="4" key="1">
    <citation type="submission" date="2018-05" db="EMBL/GenBank/DDBJ databases">
        <authorList>
            <person name="Lanie J.A."/>
            <person name="Ng W.-L."/>
            <person name="Kazmierczak K.M."/>
            <person name="Andrzejewski T.M."/>
            <person name="Davidsen T.M."/>
            <person name="Wayne K.J."/>
            <person name="Tettelin H."/>
            <person name="Glass J.I."/>
            <person name="Rusch D."/>
            <person name="Podicherti R."/>
            <person name="Tsui H.-C.T."/>
            <person name="Winkler M.E."/>
        </authorList>
    </citation>
    <scope>NUCLEOTIDE SEQUENCE</scope>
</reference>
<dbReference type="InterPro" id="IPR018389">
    <property type="entry name" value="DctP_fam"/>
</dbReference>
<evidence type="ECO:0000256" key="3">
    <source>
        <dbReference type="ARBA" id="ARBA00022729"/>
    </source>
</evidence>
<gene>
    <name evidence="4" type="ORF">METZ01_LOCUS280064</name>
</gene>
<evidence type="ECO:0008006" key="5">
    <source>
        <dbReference type="Google" id="ProtNLM"/>
    </source>
</evidence>
<evidence type="ECO:0000313" key="4">
    <source>
        <dbReference type="EMBL" id="SVC27210.1"/>
    </source>
</evidence>
<dbReference type="Gene3D" id="3.40.190.170">
    <property type="entry name" value="Bacterial extracellular solute-binding protein, family 7"/>
    <property type="match status" value="1"/>
</dbReference>